<evidence type="ECO:0000313" key="2">
    <source>
        <dbReference type="EMBL" id="ELQ76660.1"/>
    </source>
</evidence>
<accession>L7JZD8</accession>
<feature type="non-terminal residue" evidence="2">
    <location>
        <position position="1"/>
    </location>
</feature>
<dbReference type="EMBL" id="JH993832">
    <property type="protein sequence ID" value="ELQ76660.1"/>
    <property type="molecule type" value="Genomic_DNA"/>
</dbReference>
<name>L7JZD8_TRAHO</name>
<gene>
    <name evidence="2" type="ORF">THOM_0379</name>
</gene>
<keyword evidence="3" id="KW-1185">Reference proteome</keyword>
<dbReference type="STRING" id="72359.L7JZD8"/>
<keyword evidence="1" id="KW-0812">Transmembrane</keyword>
<dbReference type="AlphaFoldDB" id="L7JZD8"/>
<evidence type="ECO:0000256" key="1">
    <source>
        <dbReference type="SAM" id="Phobius"/>
    </source>
</evidence>
<proteinExistence type="predicted"/>
<organism evidence="2 3">
    <name type="scientific">Trachipleistophora hominis</name>
    <name type="common">Microsporidian parasite</name>
    <dbReference type="NCBI Taxonomy" id="72359"/>
    <lineage>
        <taxon>Eukaryota</taxon>
        <taxon>Fungi</taxon>
        <taxon>Fungi incertae sedis</taxon>
        <taxon>Microsporidia</taxon>
        <taxon>Pleistophoridae</taxon>
        <taxon>Trachipleistophora</taxon>
    </lineage>
</organism>
<dbReference type="VEuPathDB" id="MicrosporidiaDB:THOM_0379"/>
<dbReference type="Proteomes" id="UP000011185">
    <property type="component" value="Unassembled WGS sequence"/>
</dbReference>
<keyword evidence="1" id="KW-1133">Transmembrane helix</keyword>
<keyword evidence="1" id="KW-0472">Membrane</keyword>
<sequence>VKFSEKDNNGDLKRNTSRRYQGRYIYLPNTFLNHILLSKGLHPRIPIDLVNKYMNNDEGYKFFTDYVAHIYNMDNSIMALDTRFTIDIYSIVALDRRGISKNDLGTKVYEKLRQDTHDQLSTMIKDAKSRNIEALVITLPGSGVFGNIGYGNGAKVDPKYRDAIEKGAMKAIKDHGNGLSEIVICGHRSTPQVFKLRWYNKYGRVILISIAIVVILILTVVSIFFFLRRYRS</sequence>
<protein>
    <submittedName>
        <fullName evidence="2">Uncharacterized protein</fullName>
    </submittedName>
</protein>
<dbReference type="InParanoid" id="L7JZD8"/>
<reference evidence="2 3" key="1">
    <citation type="journal article" date="2012" name="PLoS Pathog.">
        <title>The genome of the obligate intracellular parasite Trachipleistophora hominis: new insights into microsporidian genome dynamics and reductive evolution.</title>
        <authorList>
            <person name="Heinz E."/>
            <person name="Williams T.A."/>
            <person name="Nakjang S."/>
            <person name="Noel C.J."/>
            <person name="Swan D.C."/>
            <person name="Goldberg A.V."/>
            <person name="Harris S.R."/>
            <person name="Weinmaier T."/>
            <person name="Markert S."/>
            <person name="Becher D."/>
            <person name="Bernhardt J."/>
            <person name="Dagan T."/>
            <person name="Hacker C."/>
            <person name="Lucocq J.M."/>
            <person name="Schweder T."/>
            <person name="Rattei T."/>
            <person name="Hall N."/>
            <person name="Hirt R.P."/>
            <person name="Embley T.M."/>
        </authorList>
    </citation>
    <scope>NUCLEOTIDE SEQUENCE [LARGE SCALE GENOMIC DNA]</scope>
</reference>
<dbReference type="HOGENOM" id="CLU_1197393_0_0_1"/>
<evidence type="ECO:0000313" key="3">
    <source>
        <dbReference type="Proteomes" id="UP000011185"/>
    </source>
</evidence>
<feature type="transmembrane region" description="Helical" evidence="1">
    <location>
        <begin position="205"/>
        <end position="227"/>
    </location>
</feature>